<dbReference type="Proteomes" id="UP001165962">
    <property type="component" value="Unassembled WGS sequence"/>
</dbReference>
<evidence type="ECO:0000313" key="2">
    <source>
        <dbReference type="Proteomes" id="UP001165962"/>
    </source>
</evidence>
<organism evidence="1 2">
    <name type="scientific">Paenibacillus agricola</name>
    <dbReference type="NCBI Taxonomy" id="2716264"/>
    <lineage>
        <taxon>Bacteria</taxon>
        <taxon>Bacillati</taxon>
        <taxon>Bacillota</taxon>
        <taxon>Bacilli</taxon>
        <taxon>Bacillales</taxon>
        <taxon>Paenibacillaceae</taxon>
        <taxon>Paenibacillus</taxon>
    </lineage>
</organism>
<evidence type="ECO:0000313" key="1">
    <source>
        <dbReference type="EMBL" id="NHN34738.1"/>
    </source>
</evidence>
<dbReference type="EMBL" id="JAAOIW010000022">
    <property type="protein sequence ID" value="NHN34738.1"/>
    <property type="molecule type" value="Genomic_DNA"/>
</dbReference>
<keyword evidence="2" id="KW-1185">Reference proteome</keyword>
<comment type="caution">
    <text evidence="1">The sequence shown here is derived from an EMBL/GenBank/DDBJ whole genome shotgun (WGS) entry which is preliminary data.</text>
</comment>
<sequence length="161" mass="18254">MKATMNEYSIVNKTRIDSPSQKNPTDDDLQFSFFLGDSDKINAGIGIDIDDTYNFHLTESDTPIELPDTVMEDVQHEAPSTYKVDKIEIITDSCNPIEPEQGQVEPRLHIFADEDTDSESVYHHIEKVIEKSAKLFAETRSAIDDRIIKVEMENVKASSFI</sequence>
<protein>
    <submittedName>
        <fullName evidence="1">Uncharacterized protein</fullName>
    </submittedName>
</protein>
<reference evidence="1" key="1">
    <citation type="submission" date="2020-03" db="EMBL/GenBank/DDBJ databases">
        <title>Draft sequencing of Paenibacilllus sp. S3N08.</title>
        <authorList>
            <person name="Kim D.-U."/>
        </authorList>
    </citation>
    <scope>NUCLEOTIDE SEQUENCE</scope>
    <source>
        <strain evidence="1">S3N08</strain>
    </source>
</reference>
<name>A0ABX0JJ12_9BACL</name>
<gene>
    <name evidence="1" type="ORF">G9U52_33850</name>
</gene>
<dbReference type="RefSeq" id="WP_166156241.1">
    <property type="nucleotide sequence ID" value="NZ_JAAOIW010000022.1"/>
</dbReference>
<accession>A0ABX0JJ12</accession>
<proteinExistence type="predicted"/>